<keyword evidence="4 8" id="KW-0521">NADP</keyword>
<dbReference type="InterPro" id="IPR036343">
    <property type="entry name" value="GluRdtase_N_sf"/>
</dbReference>
<dbReference type="PANTHER" id="PTHR43013:SF1">
    <property type="entry name" value="GLUTAMYL-TRNA REDUCTASE"/>
    <property type="match status" value="1"/>
</dbReference>
<dbReference type="EC" id="1.2.1.70" evidence="3 8"/>
<dbReference type="SUPFAM" id="SSF69742">
    <property type="entry name" value="Glutamyl tRNA-reductase catalytic, N-terminal domain"/>
    <property type="match status" value="1"/>
</dbReference>
<dbReference type="InterPro" id="IPR036453">
    <property type="entry name" value="GluRdtase_dimer_dom_sf"/>
</dbReference>
<dbReference type="NCBIfam" id="TIGR01035">
    <property type="entry name" value="hemA"/>
    <property type="match status" value="1"/>
</dbReference>
<accession>A0A0U3EBE4</accession>
<dbReference type="Pfam" id="PF00745">
    <property type="entry name" value="GlutR_dimer"/>
    <property type="match status" value="1"/>
</dbReference>
<dbReference type="Pfam" id="PF05201">
    <property type="entry name" value="GlutR_N"/>
    <property type="match status" value="1"/>
</dbReference>
<dbReference type="Gene3D" id="3.30.460.30">
    <property type="entry name" value="Glutamyl-tRNA reductase, N-terminal domain"/>
    <property type="match status" value="1"/>
</dbReference>
<keyword evidence="19" id="KW-1185">Reference proteome</keyword>
<evidence type="ECO:0000256" key="4">
    <source>
        <dbReference type="ARBA" id="ARBA00022857"/>
    </source>
</evidence>
<evidence type="ECO:0000256" key="8">
    <source>
        <dbReference type="HAMAP-Rule" id="MF_00087"/>
    </source>
</evidence>
<dbReference type="UniPathway" id="UPA00251">
    <property type="reaction ID" value="UER00316"/>
</dbReference>
<dbReference type="GO" id="GO:0019353">
    <property type="term" value="P:protoporphyrinogen IX biosynthetic process from glutamate"/>
    <property type="evidence" value="ECO:0007669"/>
    <property type="project" value="TreeGrafter"/>
</dbReference>
<evidence type="ECO:0000313" key="19">
    <source>
        <dbReference type="Proteomes" id="UP000060778"/>
    </source>
</evidence>
<comment type="subunit">
    <text evidence="8">Homodimer.</text>
</comment>
<dbReference type="GO" id="GO:0050661">
    <property type="term" value="F:NADP binding"/>
    <property type="evidence" value="ECO:0007669"/>
    <property type="project" value="InterPro"/>
</dbReference>
<dbReference type="RefSeq" id="WP_075049865.1">
    <property type="nucleotide sequence ID" value="NZ_CP006867.1"/>
</dbReference>
<dbReference type="PATRIC" id="fig|940295.4.peg.883"/>
<keyword evidence="5 8" id="KW-0560">Oxidoreductase</keyword>
<dbReference type="InterPro" id="IPR015895">
    <property type="entry name" value="4pyrrol_synth_GluRdtase_N"/>
</dbReference>
<evidence type="ECO:0000256" key="9">
    <source>
        <dbReference type="PIRSR" id="PIRSR000445-1"/>
    </source>
</evidence>
<feature type="coiled-coil region" evidence="14">
    <location>
        <begin position="302"/>
        <end position="339"/>
    </location>
</feature>
<evidence type="ECO:0000256" key="2">
    <source>
        <dbReference type="ARBA" id="ARBA00005916"/>
    </source>
</evidence>
<dbReference type="PIRSF" id="PIRSF000445">
    <property type="entry name" value="4pyrrol_synth_GluRdtase"/>
    <property type="match status" value="1"/>
</dbReference>
<dbReference type="Gene3D" id="3.40.50.720">
    <property type="entry name" value="NAD(P)-binding Rossmann-like Domain"/>
    <property type="match status" value="1"/>
</dbReference>
<comment type="similarity">
    <text evidence="2 8 13">Belongs to the glutamyl-tRNA reductase family.</text>
</comment>
<dbReference type="InterPro" id="IPR000343">
    <property type="entry name" value="4pyrrol_synth_GluRdtase"/>
</dbReference>
<feature type="domain" description="Tetrapyrrole biosynthesis glutamyl-tRNA reductase dimerisation" evidence="15">
    <location>
        <begin position="321"/>
        <end position="416"/>
    </location>
</feature>
<dbReference type="CDD" id="cd05213">
    <property type="entry name" value="NAD_bind_Glutamyl_tRNA_reduct"/>
    <property type="match status" value="1"/>
</dbReference>
<dbReference type="STRING" id="940295.EYM_04620"/>
<evidence type="ECO:0000256" key="13">
    <source>
        <dbReference type="RuleBase" id="RU000584"/>
    </source>
</evidence>
<evidence type="ECO:0000259" key="16">
    <source>
        <dbReference type="Pfam" id="PF01488"/>
    </source>
</evidence>
<name>A0A0U3EBE4_9CREN</name>
<gene>
    <name evidence="8" type="primary">hemA</name>
    <name evidence="18" type="ORF">EYM_04620</name>
</gene>
<evidence type="ECO:0000256" key="10">
    <source>
        <dbReference type="PIRSR" id="PIRSR000445-2"/>
    </source>
</evidence>
<dbReference type="OrthoDB" id="4562at2157"/>
<reference evidence="18 19" key="1">
    <citation type="submission" date="2013-11" db="EMBL/GenBank/DDBJ databases">
        <title>Comparative genomics of Ignicoccus.</title>
        <authorList>
            <person name="Podar M."/>
        </authorList>
    </citation>
    <scope>NUCLEOTIDE SEQUENCE [LARGE SCALE GENOMIC DNA]</scope>
    <source>
        <strain evidence="18 19">DSM 13165</strain>
    </source>
</reference>
<dbReference type="PROSITE" id="PS00747">
    <property type="entry name" value="GLUTR"/>
    <property type="match status" value="1"/>
</dbReference>
<dbReference type="GeneID" id="30680314"/>
<dbReference type="InterPro" id="IPR006151">
    <property type="entry name" value="Shikm_DH/Glu-tRNA_Rdtase"/>
</dbReference>
<evidence type="ECO:0000313" key="18">
    <source>
        <dbReference type="EMBL" id="ALU11779.1"/>
    </source>
</evidence>
<comment type="domain">
    <text evidence="8">Possesses an unusual extended V-shaped dimeric structure with each monomer consisting of three distinct domains arranged along a curved 'spinal' alpha-helix. The N-terminal catalytic domain specifically recognizes the glutamate moiety of the substrate. The second domain is the NADPH-binding domain, and the third C-terminal domain is responsible for dimerization.</text>
</comment>
<feature type="domain" description="Glutamyl-tRNA reductase N-terminal" evidence="17">
    <location>
        <begin position="17"/>
        <end position="163"/>
    </location>
</feature>
<dbReference type="PANTHER" id="PTHR43013">
    <property type="entry name" value="GLUTAMYL-TRNA REDUCTASE"/>
    <property type="match status" value="1"/>
</dbReference>
<dbReference type="GO" id="GO:0008883">
    <property type="term" value="F:glutamyl-tRNA reductase activity"/>
    <property type="evidence" value="ECO:0007669"/>
    <property type="project" value="UniProtKB-UniRule"/>
</dbReference>
<feature type="binding site" evidence="8 10">
    <location>
        <position position="127"/>
    </location>
    <ligand>
        <name>substrate</name>
    </ligand>
</feature>
<dbReference type="FunFam" id="3.30.460.30:FF:000001">
    <property type="entry name" value="Glutamyl-tRNA reductase"/>
    <property type="match status" value="1"/>
</dbReference>
<evidence type="ECO:0000259" key="17">
    <source>
        <dbReference type="Pfam" id="PF05201"/>
    </source>
</evidence>
<proteinExistence type="inferred from homology"/>
<organism evidence="18 19">
    <name type="scientific">Ignicoccus islandicus DSM 13165</name>
    <dbReference type="NCBI Taxonomy" id="940295"/>
    <lineage>
        <taxon>Archaea</taxon>
        <taxon>Thermoproteota</taxon>
        <taxon>Thermoprotei</taxon>
        <taxon>Desulfurococcales</taxon>
        <taxon>Desulfurococcaceae</taxon>
        <taxon>Ignicoccus</taxon>
    </lineage>
</organism>
<sequence>MPASYRSPTFLDDLVMVGVNLKKSGKELVESSAFPQIDAAYSSILRVPAVRGVVILQTCNRFEVYVTTTNKGATIESIKSIIEARVGRPIPEEKFDVKIGIDVARHLFRVASGLESLVLGEGDILRQVREAMEYSAKKGYIDKGLRQLFEEAVKVGKRVRRETDLGKGNIGIPSASVALLKELMGDLSGKKVLVIGAGMAGEIIAKNLHKKEKGVEIWIANRTLEKAELLAKEVGGKAFPLSKVPELLNEVDAVISAVSVTVIDSSTVRNLRKPLLIIDIGEPPSVSPEVAKHPLVTLKDMYAVAEVANRNANERLKEVSKAESIIEEELNKLMDLSQKLLGDKILKELMERAEQIRLNEVERAKSKVPKEYWPILEKMSKSMVKKILKDTILRVKEASLKGDLQLLRLTAELFGLKDSLSELELVYEYNGVNEKLLQRNVNK</sequence>
<feature type="active site" description="Nucleophile" evidence="8 9">
    <location>
        <position position="59"/>
    </location>
</feature>
<feature type="binding site" evidence="8 10">
    <location>
        <position position="116"/>
    </location>
    <ligand>
        <name>substrate</name>
    </ligand>
</feature>
<protein>
    <recommendedName>
        <fullName evidence="3 8">Glutamyl-tRNA reductase</fullName>
        <shortName evidence="8">GluTR</shortName>
        <ecNumber evidence="3 8">1.2.1.70</ecNumber>
    </recommendedName>
</protein>
<feature type="binding site" evidence="8 10">
    <location>
        <begin position="58"/>
        <end position="61"/>
    </location>
    <ligand>
        <name>substrate</name>
    </ligand>
</feature>
<feature type="site" description="Important for activity" evidence="8 12">
    <location>
        <position position="106"/>
    </location>
</feature>
<dbReference type="HAMAP" id="MF_00087">
    <property type="entry name" value="Glu_tRNA_reductase"/>
    <property type="match status" value="1"/>
</dbReference>
<feature type="domain" description="Quinate/shikimate 5-dehydrogenase/glutamyl-tRNA reductase" evidence="16">
    <location>
        <begin position="179"/>
        <end position="301"/>
    </location>
</feature>
<dbReference type="Proteomes" id="UP000060778">
    <property type="component" value="Chromosome"/>
</dbReference>
<evidence type="ECO:0000256" key="3">
    <source>
        <dbReference type="ARBA" id="ARBA00012970"/>
    </source>
</evidence>
<evidence type="ECO:0000256" key="1">
    <source>
        <dbReference type="ARBA" id="ARBA00005059"/>
    </source>
</evidence>
<dbReference type="InterPro" id="IPR036291">
    <property type="entry name" value="NAD(P)-bd_dom_sf"/>
</dbReference>
<comment type="catalytic activity">
    <reaction evidence="7 8 13">
        <text>(S)-4-amino-5-oxopentanoate + tRNA(Glu) + NADP(+) = L-glutamyl-tRNA(Glu) + NADPH + H(+)</text>
        <dbReference type="Rhea" id="RHEA:12344"/>
        <dbReference type="Rhea" id="RHEA-COMP:9663"/>
        <dbReference type="Rhea" id="RHEA-COMP:9680"/>
        <dbReference type="ChEBI" id="CHEBI:15378"/>
        <dbReference type="ChEBI" id="CHEBI:57501"/>
        <dbReference type="ChEBI" id="CHEBI:57783"/>
        <dbReference type="ChEBI" id="CHEBI:58349"/>
        <dbReference type="ChEBI" id="CHEBI:78442"/>
        <dbReference type="ChEBI" id="CHEBI:78520"/>
        <dbReference type="EC" id="1.2.1.70"/>
    </reaction>
</comment>
<dbReference type="InterPro" id="IPR018214">
    <property type="entry name" value="GluRdtase_CS"/>
</dbReference>
<evidence type="ECO:0000256" key="14">
    <source>
        <dbReference type="SAM" id="Coils"/>
    </source>
</evidence>
<evidence type="ECO:0000256" key="7">
    <source>
        <dbReference type="ARBA" id="ARBA00047464"/>
    </source>
</evidence>
<feature type="binding site" evidence="8 11">
    <location>
        <begin position="196"/>
        <end position="201"/>
    </location>
    <ligand>
        <name>NADP(+)</name>
        <dbReference type="ChEBI" id="CHEBI:58349"/>
    </ligand>
</feature>
<feature type="binding site" evidence="8 10">
    <location>
        <begin position="121"/>
        <end position="123"/>
    </location>
    <ligand>
        <name>substrate</name>
    </ligand>
</feature>
<keyword evidence="6 8" id="KW-0627">Porphyrin biosynthesis</keyword>
<comment type="pathway">
    <text evidence="1 8 13">Porphyrin-containing compound metabolism; protoporphyrin-IX biosynthesis; 5-aminolevulinate from L-glutamyl-tRNA(Glu): step 1/2.</text>
</comment>
<evidence type="ECO:0000259" key="15">
    <source>
        <dbReference type="Pfam" id="PF00745"/>
    </source>
</evidence>
<evidence type="ECO:0000256" key="12">
    <source>
        <dbReference type="PIRSR" id="PIRSR000445-4"/>
    </source>
</evidence>
<dbReference type="Pfam" id="PF01488">
    <property type="entry name" value="Shikimate_DH"/>
    <property type="match status" value="1"/>
</dbReference>
<dbReference type="SUPFAM" id="SSF51735">
    <property type="entry name" value="NAD(P)-binding Rossmann-fold domains"/>
    <property type="match status" value="1"/>
</dbReference>
<dbReference type="AlphaFoldDB" id="A0A0U3EBE4"/>
<evidence type="ECO:0000256" key="11">
    <source>
        <dbReference type="PIRSR" id="PIRSR000445-3"/>
    </source>
</evidence>
<keyword evidence="14" id="KW-0175">Coiled coil</keyword>
<comment type="miscellaneous">
    <text evidence="8">During catalysis, the active site Cys acts as a nucleophile attacking the alpha-carbonyl group of tRNA-bound glutamate with the formation of a thioester intermediate between enzyme and glutamate, and the concomitant release of tRNA(Glu). The thioester intermediate is finally reduced by direct hydride transfer from NADPH, to form the product GSA.</text>
</comment>
<evidence type="ECO:0000256" key="6">
    <source>
        <dbReference type="ARBA" id="ARBA00023244"/>
    </source>
</evidence>
<dbReference type="EMBL" id="CP006867">
    <property type="protein sequence ID" value="ALU11779.1"/>
    <property type="molecule type" value="Genomic_DNA"/>
</dbReference>
<dbReference type="KEGG" id="iis:EYM_04620"/>
<evidence type="ECO:0000256" key="5">
    <source>
        <dbReference type="ARBA" id="ARBA00023002"/>
    </source>
</evidence>
<comment type="function">
    <text evidence="8">Catalyzes the NADPH-dependent reduction of glutamyl-tRNA(Glu) to glutamate 1-semialdehyde (GSA).</text>
</comment>
<dbReference type="SUPFAM" id="SSF69075">
    <property type="entry name" value="Glutamyl tRNA-reductase dimerization domain"/>
    <property type="match status" value="1"/>
</dbReference>
<dbReference type="InterPro" id="IPR015896">
    <property type="entry name" value="4pyrrol_synth_GluRdtase_dimer"/>
</dbReference>